<evidence type="ECO:0000313" key="2">
    <source>
        <dbReference type="EMBL" id="CAK7343850.1"/>
    </source>
</evidence>
<evidence type="ECO:0008006" key="4">
    <source>
        <dbReference type="Google" id="ProtNLM"/>
    </source>
</evidence>
<dbReference type="PANTHER" id="PTHR31170">
    <property type="entry name" value="BNAC04G53230D PROTEIN"/>
    <property type="match status" value="1"/>
</dbReference>
<dbReference type="EMBL" id="CAWUPB010001160">
    <property type="protein sequence ID" value="CAK7343850.1"/>
    <property type="molecule type" value="Genomic_DNA"/>
</dbReference>
<dbReference type="PANTHER" id="PTHR31170:SF17">
    <property type="match status" value="1"/>
</dbReference>
<evidence type="ECO:0000256" key="1">
    <source>
        <dbReference type="SAM" id="Phobius"/>
    </source>
</evidence>
<comment type="caution">
    <text evidence="2">The sequence shown here is derived from an EMBL/GenBank/DDBJ whole genome shotgun (WGS) entry which is preliminary data.</text>
</comment>
<accession>A0AAV1S3G7</accession>
<dbReference type="Proteomes" id="UP001314170">
    <property type="component" value="Unassembled WGS sequence"/>
</dbReference>
<evidence type="ECO:0000313" key="3">
    <source>
        <dbReference type="Proteomes" id="UP001314170"/>
    </source>
</evidence>
<organism evidence="2 3">
    <name type="scientific">Dovyalis caffra</name>
    <dbReference type="NCBI Taxonomy" id="77055"/>
    <lineage>
        <taxon>Eukaryota</taxon>
        <taxon>Viridiplantae</taxon>
        <taxon>Streptophyta</taxon>
        <taxon>Embryophyta</taxon>
        <taxon>Tracheophyta</taxon>
        <taxon>Spermatophyta</taxon>
        <taxon>Magnoliopsida</taxon>
        <taxon>eudicotyledons</taxon>
        <taxon>Gunneridae</taxon>
        <taxon>Pentapetalae</taxon>
        <taxon>rosids</taxon>
        <taxon>fabids</taxon>
        <taxon>Malpighiales</taxon>
        <taxon>Salicaceae</taxon>
        <taxon>Flacourtieae</taxon>
        <taxon>Dovyalis</taxon>
    </lineage>
</organism>
<keyword evidence="1" id="KW-0472">Membrane</keyword>
<dbReference type="AlphaFoldDB" id="A0AAV1S3G7"/>
<protein>
    <recommendedName>
        <fullName evidence="4">Transmembrane protein</fullName>
    </recommendedName>
</protein>
<keyword evidence="1" id="KW-0812">Transmembrane</keyword>
<gene>
    <name evidence="2" type="ORF">DCAF_LOCUS17522</name>
</gene>
<reference evidence="2 3" key="1">
    <citation type="submission" date="2024-01" db="EMBL/GenBank/DDBJ databases">
        <authorList>
            <person name="Waweru B."/>
        </authorList>
    </citation>
    <scope>NUCLEOTIDE SEQUENCE [LARGE SCALE GENOMIC DNA]</scope>
</reference>
<proteinExistence type="predicted"/>
<name>A0AAV1S3G7_9ROSI</name>
<dbReference type="InterPro" id="IPR004158">
    <property type="entry name" value="DUF247_pln"/>
</dbReference>
<sequence>MANSEGDSGTASASRLGEDDHVSVDVDSLTSSFENMMSQNSLKSTDCCIFKVPNILRRHSEKADVPNGFSIGPWHHDNPNLKGTKNIKVRYLKALLTQAPSGKATLKELIRAIKETEKEARQCYAGPIDFKYHYMDVCEEVNKYCQHRWPRWRAVLMRNYFGTPWKIASLFVAAAFLILTIVQTIFSIIKK</sequence>
<keyword evidence="3" id="KW-1185">Reference proteome</keyword>
<feature type="transmembrane region" description="Helical" evidence="1">
    <location>
        <begin position="167"/>
        <end position="189"/>
    </location>
</feature>
<dbReference type="Pfam" id="PF03140">
    <property type="entry name" value="DUF247"/>
    <property type="match status" value="2"/>
</dbReference>
<keyword evidence="1" id="KW-1133">Transmembrane helix</keyword>